<dbReference type="EMBL" id="CP011070">
    <property type="protein sequence ID" value="AJW70350.1"/>
    <property type="molecule type" value="Genomic_DNA"/>
</dbReference>
<reference evidence="2" key="1">
    <citation type="submission" date="2015-03" db="EMBL/GenBank/DDBJ databases">
        <title>Characterization of two novel Thaumarchaeota isolated from the Northern Adriatic Sea.</title>
        <authorList>
            <person name="Bayer B."/>
            <person name="Vojvoda J."/>
            <person name="Offre P."/>
            <person name="Srivastava A."/>
            <person name="Elisabeth N."/>
            <person name="Garcia J.A.L."/>
            <person name="Schleper C."/>
            <person name="Herndl G.J."/>
        </authorList>
    </citation>
    <scope>NUCLEOTIDE SEQUENCE [LARGE SCALE GENOMIC DNA]</scope>
    <source>
        <strain evidence="2">NF5</strain>
    </source>
</reference>
<dbReference type="GeneID" id="24819883"/>
<evidence type="ECO:0000313" key="1">
    <source>
        <dbReference type="EMBL" id="AJW70350.1"/>
    </source>
</evidence>
<dbReference type="STRING" id="1580092.NADRNF5_0654"/>
<dbReference type="SUPFAM" id="SSF46785">
    <property type="entry name" value="Winged helix' DNA-binding domain"/>
    <property type="match status" value="1"/>
</dbReference>
<dbReference type="OrthoDB" id="10985at2157"/>
<evidence type="ECO:0000313" key="2">
    <source>
        <dbReference type="Proteomes" id="UP000032408"/>
    </source>
</evidence>
<dbReference type="Gene3D" id="1.10.10.10">
    <property type="entry name" value="Winged helix-like DNA-binding domain superfamily/Winged helix DNA-binding domain"/>
    <property type="match status" value="1"/>
</dbReference>
<proteinExistence type="predicted"/>
<dbReference type="AlphaFoldDB" id="A0A0D5C204"/>
<dbReference type="RefSeq" id="WP_048115639.1">
    <property type="nucleotide sequence ID" value="NZ_CP011070.1"/>
</dbReference>
<evidence type="ECO:0008006" key="3">
    <source>
        <dbReference type="Google" id="ProtNLM"/>
    </source>
</evidence>
<keyword evidence="2" id="KW-1185">Reference proteome</keyword>
<dbReference type="InterPro" id="IPR036388">
    <property type="entry name" value="WH-like_DNA-bd_sf"/>
</dbReference>
<gene>
    <name evidence="1" type="ORF">NADRNF5_0654</name>
</gene>
<sequence length="117" mass="13467">MQELSQTRKIVDDERKQVILEILADKYCKQILHNTLEKPKSAMEISNEKKIPISTVYRRLQTLYDAKLLAISGSINQDGKKYFLYKSKVKSISLKCDLEVTTVELIPNISGDYNDDL</sequence>
<reference evidence="1 2" key="2">
    <citation type="journal article" date="2016" name="ISME J.">
        <title>Physiological and genomic characterization of two novel marine thaumarchaeal strains indicates niche differentiation.</title>
        <authorList>
            <person name="Bayer B."/>
            <person name="Vojvoda J."/>
            <person name="Offre P."/>
            <person name="Alves R.J."/>
            <person name="Elisabeth N.H."/>
            <person name="Garcia J.A."/>
            <person name="Volland J.M."/>
            <person name="Srivastava A."/>
            <person name="Schleper C."/>
            <person name="Herndl G.J."/>
        </authorList>
    </citation>
    <scope>NUCLEOTIDE SEQUENCE [LARGE SCALE GENOMIC DNA]</scope>
    <source>
        <strain evidence="1 2">NF5</strain>
    </source>
</reference>
<name>A0A0D5C204_9ARCH</name>
<protein>
    <recommendedName>
        <fullName evidence="3">Transcriptional regulator</fullName>
    </recommendedName>
</protein>
<dbReference type="Proteomes" id="UP000032408">
    <property type="component" value="Chromosome"/>
</dbReference>
<organism evidence="1 2">
    <name type="scientific">Nitrosopumilus adriaticus</name>
    <dbReference type="NCBI Taxonomy" id="1580092"/>
    <lineage>
        <taxon>Archaea</taxon>
        <taxon>Nitrososphaerota</taxon>
        <taxon>Nitrososphaeria</taxon>
        <taxon>Nitrosopumilales</taxon>
        <taxon>Nitrosopumilaceae</taxon>
        <taxon>Nitrosopumilus</taxon>
    </lineage>
</organism>
<accession>A0A0D5C204</accession>
<dbReference type="HOGENOM" id="CLU_124803_5_2_2"/>
<dbReference type="KEGG" id="nin:NADRNF5_0654"/>
<dbReference type="InterPro" id="IPR036390">
    <property type="entry name" value="WH_DNA-bd_sf"/>
</dbReference>